<evidence type="ECO:0000313" key="3">
    <source>
        <dbReference type="Proteomes" id="UP001501563"/>
    </source>
</evidence>
<feature type="region of interest" description="Disordered" evidence="1">
    <location>
        <begin position="29"/>
        <end position="51"/>
    </location>
</feature>
<sequence length="68" mass="7301">MRVAASEFRADPASSVAPDLRFRAVRAARAAPRRERAPPSPAEPFGATSITERDRFTDMLIGISGTDG</sequence>
<evidence type="ECO:0000313" key="2">
    <source>
        <dbReference type="EMBL" id="GAA3844497.1"/>
    </source>
</evidence>
<gene>
    <name evidence="2" type="ORF">GCM10022207_01280</name>
</gene>
<dbReference type="EMBL" id="BAAAZA010000001">
    <property type="protein sequence ID" value="GAA3844497.1"/>
    <property type="molecule type" value="Genomic_DNA"/>
</dbReference>
<reference evidence="3" key="1">
    <citation type="journal article" date="2019" name="Int. J. Syst. Evol. Microbiol.">
        <title>The Global Catalogue of Microorganisms (GCM) 10K type strain sequencing project: providing services to taxonomists for standard genome sequencing and annotation.</title>
        <authorList>
            <consortium name="The Broad Institute Genomics Platform"/>
            <consortium name="The Broad Institute Genome Sequencing Center for Infectious Disease"/>
            <person name="Wu L."/>
            <person name="Ma J."/>
        </authorList>
    </citation>
    <scope>NUCLEOTIDE SEQUENCE [LARGE SCALE GENOMIC DNA]</scope>
    <source>
        <strain evidence="3">JCM 16578</strain>
    </source>
</reference>
<dbReference type="Proteomes" id="UP001501563">
    <property type="component" value="Unassembled WGS sequence"/>
</dbReference>
<name>A0ABP7JGD1_9ACTN</name>
<evidence type="ECO:0000256" key="1">
    <source>
        <dbReference type="SAM" id="MobiDB-lite"/>
    </source>
</evidence>
<protein>
    <submittedName>
        <fullName evidence="2">Uncharacterized protein</fullName>
    </submittedName>
</protein>
<proteinExistence type="predicted"/>
<keyword evidence="3" id="KW-1185">Reference proteome</keyword>
<organism evidence="2 3">
    <name type="scientific">Streptomyces lannensis</name>
    <dbReference type="NCBI Taxonomy" id="766498"/>
    <lineage>
        <taxon>Bacteria</taxon>
        <taxon>Bacillati</taxon>
        <taxon>Actinomycetota</taxon>
        <taxon>Actinomycetes</taxon>
        <taxon>Kitasatosporales</taxon>
        <taxon>Streptomycetaceae</taxon>
        <taxon>Streptomyces</taxon>
    </lineage>
</organism>
<accession>A0ABP7JGD1</accession>
<comment type="caution">
    <text evidence="2">The sequence shown here is derived from an EMBL/GenBank/DDBJ whole genome shotgun (WGS) entry which is preliminary data.</text>
</comment>